<dbReference type="PANTHER" id="PTHR34154:SF3">
    <property type="entry name" value="ALKALI-SENSITIVE LINKAGE PROTEIN 1"/>
    <property type="match status" value="1"/>
</dbReference>
<protein>
    <recommendedName>
        <fullName evidence="2">Asl1-like glycosyl hydrolase catalytic domain-containing protein</fullName>
    </recommendedName>
</protein>
<feature type="chain" id="PRO_5034980650" description="Asl1-like glycosyl hydrolase catalytic domain-containing protein" evidence="1">
    <location>
        <begin position="22"/>
        <end position="333"/>
    </location>
</feature>
<evidence type="ECO:0000259" key="2">
    <source>
        <dbReference type="Pfam" id="PF11790"/>
    </source>
</evidence>
<dbReference type="GO" id="GO:0009277">
    <property type="term" value="C:fungal-type cell wall"/>
    <property type="evidence" value="ECO:0007669"/>
    <property type="project" value="TreeGrafter"/>
</dbReference>
<gene>
    <name evidence="3" type="ORF">IFR04_010148</name>
</gene>
<reference evidence="3" key="1">
    <citation type="submission" date="2021-02" db="EMBL/GenBank/DDBJ databases">
        <title>Genome sequence Cadophora malorum strain M34.</title>
        <authorList>
            <person name="Stefanovic E."/>
            <person name="Vu D."/>
            <person name="Scully C."/>
            <person name="Dijksterhuis J."/>
            <person name="Roader J."/>
            <person name="Houbraken J."/>
        </authorList>
    </citation>
    <scope>NUCLEOTIDE SEQUENCE</scope>
    <source>
        <strain evidence="3">M34</strain>
    </source>
</reference>
<dbReference type="Proteomes" id="UP000664132">
    <property type="component" value="Unassembled WGS sequence"/>
</dbReference>
<name>A0A8H7TC31_9HELO</name>
<dbReference type="PANTHER" id="PTHR34154">
    <property type="entry name" value="ALKALI-SENSITIVE LINKAGE PROTEIN 1"/>
    <property type="match status" value="1"/>
</dbReference>
<dbReference type="GO" id="GO:0071966">
    <property type="term" value="P:fungal-type cell wall polysaccharide metabolic process"/>
    <property type="evidence" value="ECO:0007669"/>
    <property type="project" value="TreeGrafter"/>
</dbReference>
<feature type="signal peptide" evidence="1">
    <location>
        <begin position="1"/>
        <end position="21"/>
    </location>
</feature>
<dbReference type="Pfam" id="PF11790">
    <property type="entry name" value="Glyco_hydro_cc"/>
    <property type="match status" value="1"/>
</dbReference>
<dbReference type="SUPFAM" id="SSF51445">
    <property type="entry name" value="(Trans)glycosidases"/>
    <property type="match status" value="1"/>
</dbReference>
<dbReference type="Gene3D" id="3.20.20.80">
    <property type="entry name" value="Glycosidases"/>
    <property type="match status" value="1"/>
</dbReference>
<dbReference type="InterPro" id="IPR017853">
    <property type="entry name" value="GH"/>
</dbReference>
<evidence type="ECO:0000313" key="4">
    <source>
        <dbReference type="Proteomes" id="UP000664132"/>
    </source>
</evidence>
<dbReference type="OrthoDB" id="43654at2759"/>
<evidence type="ECO:0000313" key="3">
    <source>
        <dbReference type="EMBL" id="KAG4416746.1"/>
    </source>
</evidence>
<dbReference type="EMBL" id="JAFJYH010000176">
    <property type="protein sequence ID" value="KAG4416746.1"/>
    <property type="molecule type" value="Genomic_DNA"/>
</dbReference>
<accession>A0A8H7TC31</accession>
<keyword evidence="1" id="KW-0732">Signal</keyword>
<keyword evidence="4" id="KW-1185">Reference proteome</keyword>
<dbReference type="InterPro" id="IPR024655">
    <property type="entry name" value="Asl1_glyco_hydro_catalytic"/>
</dbReference>
<dbReference type="AlphaFoldDB" id="A0A8H7TC31"/>
<evidence type="ECO:0000256" key="1">
    <source>
        <dbReference type="SAM" id="SignalP"/>
    </source>
</evidence>
<comment type="caution">
    <text evidence="3">The sequence shown here is derived from an EMBL/GenBank/DDBJ whole genome shotgun (WGS) entry which is preliminary data.</text>
</comment>
<proteinExistence type="predicted"/>
<feature type="domain" description="Asl1-like glycosyl hydrolase catalytic" evidence="2">
    <location>
        <begin position="36"/>
        <end position="277"/>
    </location>
</feature>
<sequence length="333" mass="36431">MRTTLFISSVFTLFVASPILAQYPKSPKRGLVSVSTNNPQDEPLFVKPNNGLTWYYNYGISPTPGYINLTQSDIEFVPMLWGVSNVTGSTFLKNITTLIDKGRNISHVLSFNEPDVNFTSKGSQVSPDAAAASWILNFDPLRKMGVKVGAPCVHANETGFAWLDKFYAACKKRKSNCAADFMNIHVFGNASEIDAYLTVYKKKYPGIPLWISEFALDYSPVLETEAAFNETIEMFDNDTAIERYAYFGSFRSSDSGVGWNATMLDGIGELTNIGSWYLGGATVKDAAAIKTSSPTAATDSTQDSGAVAWRFSSFEMFGSITMSIALAIALQLI</sequence>
<organism evidence="3 4">
    <name type="scientific">Cadophora malorum</name>
    <dbReference type="NCBI Taxonomy" id="108018"/>
    <lineage>
        <taxon>Eukaryota</taxon>
        <taxon>Fungi</taxon>
        <taxon>Dikarya</taxon>
        <taxon>Ascomycota</taxon>
        <taxon>Pezizomycotina</taxon>
        <taxon>Leotiomycetes</taxon>
        <taxon>Helotiales</taxon>
        <taxon>Ploettnerulaceae</taxon>
        <taxon>Cadophora</taxon>
    </lineage>
</organism>
<dbReference type="InterPro" id="IPR053183">
    <property type="entry name" value="ASL1"/>
</dbReference>